<comment type="caution">
    <text evidence="1">The sequence shown here is derived from an EMBL/GenBank/DDBJ whole genome shotgun (WGS) entry which is preliminary data.</text>
</comment>
<proteinExistence type="predicted"/>
<organism evidence="1 2">
    <name type="scientific">Gordonia malaquae NBRC 108250</name>
    <dbReference type="NCBI Taxonomy" id="1223542"/>
    <lineage>
        <taxon>Bacteria</taxon>
        <taxon>Bacillati</taxon>
        <taxon>Actinomycetota</taxon>
        <taxon>Actinomycetes</taxon>
        <taxon>Mycobacteriales</taxon>
        <taxon>Gordoniaceae</taxon>
        <taxon>Gordonia</taxon>
    </lineage>
</organism>
<accession>M3UV89</accession>
<keyword evidence="2" id="KW-1185">Reference proteome</keyword>
<dbReference type="AlphaFoldDB" id="M3UV89"/>
<reference evidence="1 2" key="1">
    <citation type="submission" date="2013-02" db="EMBL/GenBank/DDBJ databases">
        <title>Whole genome shotgun sequence of Gordonia malaquae NBRC 108250.</title>
        <authorList>
            <person name="Yoshida I."/>
            <person name="Hosoyama A."/>
            <person name="Tsuchikane K."/>
            <person name="Ando Y."/>
            <person name="Baba S."/>
            <person name="Ohji S."/>
            <person name="Hamada M."/>
            <person name="Tamura T."/>
            <person name="Yamazoe A."/>
            <person name="Yamazaki S."/>
            <person name="Fujita N."/>
        </authorList>
    </citation>
    <scope>NUCLEOTIDE SEQUENCE [LARGE SCALE GENOMIC DNA]</scope>
    <source>
        <strain evidence="1 2">NBRC 108250</strain>
    </source>
</reference>
<dbReference type="EMBL" id="BAOP01000010">
    <property type="protein sequence ID" value="GAC79432.1"/>
    <property type="molecule type" value="Genomic_DNA"/>
</dbReference>
<protein>
    <submittedName>
        <fullName evidence="1">Uncharacterized protein</fullName>
    </submittedName>
</protein>
<evidence type="ECO:0000313" key="2">
    <source>
        <dbReference type="Proteomes" id="UP000035009"/>
    </source>
</evidence>
<evidence type="ECO:0000313" key="1">
    <source>
        <dbReference type="EMBL" id="GAC79432.1"/>
    </source>
</evidence>
<dbReference type="Proteomes" id="UP000035009">
    <property type="component" value="Unassembled WGS sequence"/>
</dbReference>
<name>M3UV89_GORML</name>
<gene>
    <name evidence="1" type="ORF">GM1_010_00200</name>
</gene>
<sequence>MIVGAPLGSDDDGGGVGTGALGCVEGRVVTPGAVDGVRRGLRGVLLLPGVAVRGVGCAVPVCGVADGVPR</sequence>